<dbReference type="Gene3D" id="1.10.10.10">
    <property type="entry name" value="Winged helix-like DNA-binding domain superfamily/Winged helix DNA-binding domain"/>
    <property type="match status" value="1"/>
</dbReference>
<organism evidence="1 2">
    <name type="scientific">Streptacidiphilus jeojiensis</name>
    <dbReference type="NCBI Taxonomy" id="3229225"/>
    <lineage>
        <taxon>Bacteria</taxon>
        <taxon>Bacillati</taxon>
        <taxon>Actinomycetota</taxon>
        <taxon>Actinomycetes</taxon>
        <taxon>Kitasatosporales</taxon>
        <taxon>Streptomycetaceae</taxon>
        <taxon>Streptacidiphilus</taxon>
    </lineage>
</organism>
<gene>
    <name evidence="1" type="ORF">ABUW04_32935</name>
</gene>
<keyword evidence="2" id="KW-1185">Reference proteome</keyword>
<sequence>MTTYRLSPDQIAQLLSMRARQDSALHEPLDAPADDDLLHSGWYTTEEMSSLLKVDPSTLRRWRTTTPPQGPPFVKLASRHYVYSVLDAQRWIHARRIDPAAAA</sequence>
<accession>A0ABV6XXT7</accession>
<dbReference type="InterPro" id="IPR036388">
    <property type="entry name" value="WH-like_DNA-bd_sf"/>
</dbReference>
<reference evidence="1 2" key="1">
    <citation type="submission" date="2024-06" db="EMBL/GenBank/DDBJ databases">
        <authorList>
            <person name="Lee S.D."/>
        </authorList>
    </citation>
    <scope>NUCLEOTIDE SEQUENCE [LARGE SCALE GENOMIC DNA]</scope>
    <source>
        <strain evidence="1 2">N1-10</strain>
    </source>
</reference>
<dbReference type="Proteomes" id="UP001592581">
    <property type="component" value="Unassembled WGS sequence"/>
</dbReference>
<dbReference type="InterPro" id="IPR009061">
    <property type="entry name" value="DNA-bd_dom_put_sf"/>
</dbReference>
<dbReference type="EMBL" id="JBEUKS010000015">
    <property type="protein sequence ID" value="MFC1443059.1"/>
    <property type="molecule type" value="Genomic_DNA"/>
</dbReference>
<comment type="caution">
    <text evidence="1">The sequence shown here is derived from an EMBL/GenBank/DDBJ whole genome shotgun (WGS) entry which is preliminary data.</text>
</comment>
<evidence type="ECO:0000313" key="1">
    <source>
        <dbReference type="EMBL" id="MFC1443059.1"/>
    </source>
</evidence>
<evidence type="ECO:0000313" key="2">
    <source>
        <dbReference type="Proteomes" id="UP001592581"/>
    </source>
</evidence>
<name>A0ABV6XXT7_9ACTN</name>
<protein>
    <recommendedName>
        <fullName evidence="3">DNA-binding protein</fullName>
    </recommendedName>
</protein>
<dbReference type="SUPFAM" id="SSF46955">
    <property type="entry name" value="Putative DNA-binding domain"/>
    <property type="match status" value="1"/>
</dbReference>
<dbReference type="RefSeq" id="WP_380568108.1">
    <property type="nucleotide sequence ID" value="NZ_JBEUKS010000015.1"/>
</dbReference>
<proteinExistence type="predicted"/>
<evidence type="ECO:0008006" key="3">
    <source>
        <dbReference type="Google" id="ProtNLM"/>
    </source>
</evidence>